<reference evidence="4" key="1">
    <citation type="submission" date="2016-10" db="EMBL/GenBank/DDBJ databases">
        <authorList>
            <person name="Varghese N."/>
            <person name="Submissions S."/>
        </authorList>
    </citation>
    <scope>NUCLEOTIDE SEQUENCE [LARGE SCALE GENOMIC DNA]</scope>
    <source>
        <strain evidence="4">CDM_6</strain>
    </source>
</reference>
<feature type="transmembrane region" description="Helical" evidence="1">
    <location>
        <begin position="21"/>
        <end position="40"/>
    </location>
</feature>
<dbReference type="STRING" id="392421.SAMN04488694_107180"/>
<gene>
    <name evidence="3" type="ORF">SAMN04488694_107180</name>
</gene>
<organism evidence="3 4">
    <name type="scientific">Natrinema hispanicum</name>
    <dbReference type="NCBI Taxonomy" id="392421"/>
    <lineage>
        <taxon>Archaea</taxon>
        <taxon>Methanobacteriati</taxon>
        <taxon>Methanobacteriota</taxon>
        <taxon>Stenosarchaea group</taxon>
        <taxon>Halobacteria</taxon>
        <taxon>Halobacteriales</taxon>
        <taxon>Natrialbaceae</taxon>
        <taxon>Natrinema</taxon>
    </lineage>
</organism>
<protein>
    <recommendedName>
        <fullName evidence="2">DUF5658 domain-containing protein</fullName>
    </recommendedName>
</protein>
<dbReference type="InterPro" id="IPR043717">
    <property type="entry name" value="DUF5658"/>
</dbReference>
<evidence type="ECO:0000313" key="3">
    <source>
        <dbReference type="EMBL" id="SET50920.1"/>
    </source>
</evidence>
<name>A0A1I0F1N9_9EURY</name>
<keyword evidence="1" id="KW-0472">Membrane</keyword>
<evidence type="ECO:0000259" key="2">
    <source>
        <dbReference type="Pfam" id="PF18902"/>
    </source>
</evidence>
<dbReference type="Proteomes" id="UP000199320">
    <property type="component" value="Unassembled WGS sequence"/>
</dbReference>
<dbReference type="AlphaFoldDB" id="A0A1I0F1N9"/>
<dbReference type="EMBL" id="FOIC01000007">
    <property type="protein sequence ID" value="SET50920.1"/>
    <property type="molecule type" value="Genomic_DNA"/>
</dbReference>
<accession>A0A1I0F1N9</accession>
<keyword evidence="4" id="KW-1185">Reference proteome</keyword>
<keyword evidence="1" id="KW-0812">Transmembrane</keyword>
<proteinExistence type="predicted"/>
<feature type="domain" description="DUF5658" evidence="2">
    <location>
        <begin position="25"/>
        <end position="101"/>
    </location>
</feature>
<dbReference type="RefSeq" id="WP_254799175.1">
    <property type="nucleotide sequence ID" value="NZ_FOIC01000007.1"/>
</dbReference>
<evidence type="ECO:0000313" key="4">
    <source>
        <dbReference type="Proteomes" id="UP000199320"/>
    </source>
</evidence>
<keyword evidence="1" id="KW-1133">Transmembrane helix</keyword>
<sequence length="104" mass="11141">MSVERRVVDGVSVRPSLEHSLWLAAIALFGIGDLATTIYFIVAHGAAETHPIGAVAIDQFALWVLVSWKVASFVAFYAFSRAVPREYAVGAPIGLTLFGAFTST</sequence>
<feature type="transmembrane region" description="Helical" evidence="1">
    <location>
        <begin position="60"/>
        <end position="79"/>
    </location>
</feature>
<evidence type="ECO:0000256" key="1">
    <source>
        <dbReference type="SAM" id="Phobius"/>
    </source>
</evidence>
<dbReference type="Pfam" id="PF18902">
    <property type="entry name" value="DUF5658"/>
    <property type="match status" value="1"/>
</dbReference>